<evidence type="ECO:0000259" key="2">
    <source>
        <dbReference type="Pfam" id="PF18915"/>
    </source>
</evidence>
<feature type="region of interest" description="Disordered" evidence="1">
    <location>
        <begin position="277"/>
        <end position="320"/>
    </location>
</feature>
<keyword evidence="4" id="KW-1185">Reference proteome</keyword>
<dbReference type="RefSeq" id="WP_013194361.1">
    <property type="nucleotide sequence ID" value="NC_014253.1"/>
</dbReference>
<dbReference type="OrthoDB" id="142553at2157"/>
<reference evidence="3 4" key="1">
    <citation type="submission" date="2010-06" db="EMBL/GenBank/DDBJ databases">
        <title>Complete sequence chromosome of Methanohalobium evestigatum Z-7303.</title>
        <authorList>
            <consortium name="US DOE Joint Genome Institute"/>
            <person name="Lucas S."/>
            <person name="Copeland A."/>
            <person name="Lapidus A."/>
            <person name="Cheng J.-F."/>
            <person name="Bruce D."/>
            <person name="Goodwin L."/>
            <person name="Pitluck S."/>
            <person name="Saunders E."/>
            <person name="Detter J.C."/>
            <person name="Han C."/>
            <person name="Tapia R."/>
            <person name="Land M."/>
            <person name="Hauser L."/>
            <person name="Kyrpides N."/>
            <person name="Mikhailova N."/>
            <person name="Sieprawska-Lupa M."/>
            <person name="Whitman W.B."/>
            <person name="Anderson I."/>
            <person name="Woyke T."/>
        </authorList>
    </citation>
    <scope>NUCLEOTIDE SEQUENCE [LARGE SCALE GENOMIC DNA]</scope>
    <source>
        <strain evidence="4">ATCC BAA-1072 / DSM 3721 / NBRC 107634 / OCM 161 / Z-7303</strain>
    </source>
</reference>
<feature type="compositionally biased region" description="Basic and acidic residues" evidence="1">
    <location>
        <begin position="277"/>
        <end position="294"/>
    </location>
</feature>
<dbReference type="HOGENOM" id="CLU_873233_0_0_2"/>
<dbReference type="Pfam" id="PF18915">
    <property type="entry name" value="DUF5667"/>
    <property type="match status" value="1"/>
</dbReference>
<dbReference type="Proteomes" id="UP000000391">
    <property type="component" value="Chromosome"/>
</dbReference>
<gene>
    <name evidence="3" type="ordered locus">Metev_0896</name>
</gene>
<dbReference type="KEGG" id="mev:Metev_0896"/>
<dbReference type="AlphaFoldDB" id="D7E8X2"/>
<dbReference type="STRING" id="644295.Metev_0896"/>
<evidence type="ECO:0000313" key="3">
    <source>
        <dbReference type="EMBL" id="ADI73793.1"/>
    </source>
</evidence>
<evidence type="ECO:0000313" key="4">
    <source>
        <dbReference type="Proteomes" id="UP000000391"/>
    </source>
</evidence>
<accession>D7E8X2</accession>
<proteinExistence type="predicted"/>
<feature type="compositionally biased region" description="Low complexity" evidence="1">
    <location>
        <begin position="300"/>
        <end position="312"/>
    </location>
</feature>
<dbReference type="GeneID" id="9346525"/>
<feature type="region of interest" description="Disordered" evidence="1">
    <location>
        <begin position="150"/>
        <end position="170"/>
    </location>
</feature>
<dbReference type="EMBL" id="CP002069">
    <property type="protein sequence ID" value="ADI73793.1"/>
    <property type="molecule type" value="Genomic_DNA"/>
</dbReference>
<evidence type="ECO:0000256" key="1">
    <source>
        <dbReference type="SAM" id="MobiDB-lite"/>
    </source>
</evidence>
<feature type="domain" description="DUF5667" evidence="2">
    <location>
        <begin position="34"/>
        <end position="143"/>
    </location>
</feature>
<protein>
    <recommendedName>
        <fullName evidence="2">DUF5667 domain-containing protein</fullName>
    </recommendedName>
</protein>
<sequence length="320" mass="35529" precursor="true">MKVKYAKALTIASIMILMFTMSATAQDEDLPDPGITPDSPFYGIDKAMESIQGVFNSGNEQKSRYGLNIAEERIAEAKAMAEKGNYQLSEEMSNEYEKQIENTIETGNSISDSAQRGDIQGIIANATTRHQLILEKVRNDLPKTAQEAINNSLKASSRGREKSLKSLGDTNPAKAAKIRFEFANNRINSIKGNASKEKLVNERVREYANEMNNTQELIKKSNTENMNVTALEEKVANATSKHLTVLKNVHDKVPEPAKDAIKHAMNVSVRGHKKALENLQDKNPEKAEMIKKNIPDFAKSKNTTENTSNKTSPDMDKNNS</sequence>
<name>D7E8X2_METEZ</name>
<dbReference type="InterPro" id="IPR043725">
    <property type="entry name" value="DUF5667"/>
</dbReference>
<organism evidence="3 4">
    <name type="scientific">Methanohalobium evestigatum (strain ATCC BAA-1072 / DSM 3721 / NBRC 107634 / OCM 161 / Z-7303)</name>
    <dbReference type="NCBI Taxonomy" id="644295"/>
    <lineage>
        <taxon>Archaea</taxon>
        <taxon>Methanobacteriati</taxon>
        <taxon>Methanobacteriota</taxon>
        <taxon>Stenosarchaea group</taxon>
        <taxon>Methanomicrobia</taxon>
        <taxon>Methanosarcinales</taxon>
        <taxon>Methanosarcinaceae</taxon>
        <taxon>Methanohalobium</taxon>
    </lineage>
</organism>